<dbReference type="PANTHER" id="PTHR10366:SF564">
    <property type="entry name" value="STEROL-4-ALPHA-CARBOXYLATE 3-DEHYDROGENASE, DECARBOXYLATING"/>
    <property type="match status" value="1"/>
</dbReference>
<dbReference type="PANTHER" id="PTHR10366">
    <property type="entry name" value="NAD DEPENDENT EPIMERASE/DEHYDRATASE"/>
    <property type="match status" value="1"/>
</dbReference>
<dbReference type="Gene3D" id="3.40.50.720">
    <property type="entry name" value="NAD(P)-binding Rossmann-like Domain"/>
    <property type="match status" value="1"/>
</dbReference>
<evidence type="ECO:0000256" key="1">
    <source>
        <dbReference type="ARBA" id="ARBA00023002"/>
    </source>
</evidence>
<dbReference type="GO" id="GO:0016616">
    <property type="term" value="F:oxidoreductase activity, acting on the CH-OH group of donors, NAD or NADP as acceptor"/>
    <property type="evidence" value="ECO:0007669"/>
    <property type="project" value="TreeGrafter"/>
</dbReference>
<dbReference type="OrthoDB" id="9778052at2"/>
<dbReference type="RefSeq" id="WP_062226436.1">
    <property type="nucleotide sequence ID" value="NZ_BBWR01000002.1"/>
</dbReference>
<keyword evidence="1" id="KW-0560">Oxidoreductase</keyword>
<organism evidence="4">
    <name type="scientific">Aureimonas frigidaquae</name>
    <dbReference type="NCBI Taxonomy" id="424757"/>
    <lineage>
        <taxon>Bacteria</taxon>
        <taxon>Pseudomonadati</taxon>
        <taxon>Pseudomonadota</taxon>
        <taxon>Alphaproteobacteria</taxon>
        <taxon>Hyphomicrobiales</taxon>
        <taxon>Aurantimonadaceae</taxon>
        <taxon>Aureimonas</taxon>
    </lineage>
</organism>
<evidence type="ECO:0000259" key="3">
    <source>
        <dbReference type="Pfam" id="PF01370"/>
    </source>
</evidence>
<dbReference type="FunFam" id="3.40.50.720:FF:000336">
    <property type="entry name" value="Aldehyde reductase"/>
    <property type="match status" value="1"/>
</dbReference>
<evidence type="ECO:0000256" key="2">
    <source>
        <dbReference type="ARBA" id="ARBA00023445"/>
    </source>
</evidence>
<sequence length="344" mass="37223">MRDSSDSLVLVTGASGFIAKHIVLGLLQRGYRVRGTVRDRAKGEALAQTMALYGAPVDRLETVQADLASDAGWNEAVQNCRYVLHTASPFPENQPRDKFGLVPLARGGTERVCRAARDGGAERLVLTSSVASILYGHARPLGRPFGEGDFSNVESPHITPYAVSKTLAEQAAWSMMQGSSTDLVTINPSLVFGPLLDATAGTSARLVAMMMNGKIPAMPNVRFGMVDVRDIAQAHIRAMEIEAAAGRRFIVSAGTEPLRAVADILSDAFPQYGRRLHMWNLPDWTVRLAARLSRQAGMLAAELGAERALDTAPARDVLQMQFRTIEEAVTDLGESLIRFGLVRP</sequence>
<dbReference type="InterPro" id="IPR036291">
    <property type="entry name" value="NAD(P)-bd_dom_sf"/>
</dbReference>
<reference evidence="4" key="1">
    <citation type="journal article" date="2015" name="Proc. Natl. Acad. Sci. U.S.A.">
        <title>Bacterial clade with the ribosomal RNA operon on a small plasmid rather than the chromosome.</title>
        <authorList>
            <person name="Anda M."/>
            <person name="Ohtsubo Y."/>
            <person name="Okubo T."/>
            <person name="Sugawara M."/>
            <person name="Nagata Y."/>
            <person name="Tsuda M."/>
            <person name="Minamisawa K."/>
            <person name="Mitsui H."/>
        </authorList>
    </citation>
    <scope>NUCLEOTIDE SEQUENCE</scope>
    <source>
        <strain evidence="4">JCM 14755</strain>
    </source>
</reference>
<dbReference type="CDD" id="cd05227">
    <property type="entry name" value="AR_SDR_e"/>
    <property type="match status" value="1"/>
</dbReference>
<accession>A0A0P0Z276</accession>
<proteinExistence type="inferred from homology"/>
<dbReference type="SUPFAM" id="SSF51735">
    <property type="entry name" value="NAD(P)-binding Rossmann-fold domains"/>
    <property type="match status" value="1"/>
</dbReference>
<evidence type="ECO:0000313" key="4">
    <source>
        <dbReference type="EMBL" id="BAT28064.1"/>
    </source>
</evidence>
<name>A0A0P0Z276_9HYPH</name>
<protein>
    <submittedName>
        <fullName evidence="4">Putative dihydroflavonol-4-reductase</fullName>
    </submittedName>
</protein>
<dbReference type="Pfam" id="PF01370">
    <property type="entry name" value="Epimerase"/>
    <property type="match status" value="1"/>
</dbReference>
<dbReference type="AlphaFoldDB" id="A0A0P0Z276"/>
<dbReference type="EMBL" id="LC066377">
    <property type="protein sequence ID" value="BAT28064.1"/>
    <property type="molecule type" value="Genomic_DNA"/>
</dbReference>
<comment type="similarity">
    <text evidence="2">Belongs to the NAD(P)-dependent epimerase/dehydratase family. Dihydroflavonol-4-reductase subfamily.</text>
</comment>
<feature type="domain" description="NAD-dependent epimerase/dehydratase" evidence="3">
    <location>
        <begin position="9"/>
        <end position="241"/>
    </location>
</feature>
<dbReference type="InterPro" id="IPR001509">
    <property type="entry name" value="Epimerase_deHydtase"/>
</dbReference>
<dbReference type="InterPro" id="IPR050425">
    <property type="entry name" value="NAD(P)_dehydrat-like"/>
</dbReference>